<evidence type="ECO:0000256" key="1">
    <source>
        <dbReference type="SAM" id="Coils"/>
    </source>
</evidence>
<feature type="coiled-coil region" evidence="1">
    <location>
        <begin position="14"/>
        <end position="41"/>
    </location>
</feature>
<keyword evidence="3" id="KW-1185">Reference proteome</keyword>
<organism evidence="2 3">
    <name type="scientific">Parvularcula maris</name>
    <dbReference type="NCBI Taxonomy" id="2965077"/>
    <lineage>
        <taxon>Bacteria</taxon>
        <taxon>Pseudomonadati</taxon>
        <taxon>Pseudomonadota</taxon>
        <taxon>Alphaproteobacteria</taxon>
        <taxon>Parvularculales</taxon>
        <taxon>Parvularculaceae</taxon>
        <taxon>Parvularcula</taxon>
    </lineage>
</organism>
<dbReference type="EMBL" id="JANIBC010000001">
    <property type="protein sequence ID" value="MCQ8184115.1"/>
    <property type="molecule type" value="Genomic_DNA"/>
</dbReference>
<reference evidence="2" key="1">
    <citation type="submission" date="2022-07" db="EMBL/GenBank/DDBJ databases">
        <title>Parvularcula maris sp. nov., an algicidal bacterium isolated from seawater.</title>
        <authorList>
            <person name="Li F."/>
        </authorList>
    </citation>
    <scope>NUCLEOTIDE SEQUENCE</scope>
    <source>
        <strain evidence="2">BGMRC 0090</strain>
    </source>
</reference>
<dbReference type="Proteomes" id="UP001142610">
    <property type="component" value="Unassembled WGS sequence"/>
</dbReference>
<evidence type="ECO:0000313" key="2">
    <source>
        <dbReference type="EMBL" id="MCQ8184115.1"/>
    </source>
</evidence>
<sequence>MSNLRRVLLLQDKLDGISKDINEIQGDLKDHEKRLMRIELLIEMGFKAQSRGLPPE</sequence>
<dbReference type="AlphaFoldDB" id="A0A9X2L6U4"/>
<gene>
    <name evidence="2" type="ORF">NOG11_01820</name>
</gene>
<accession>A0A9X2L6U4</accession>
<protein>
    <submittedName>
        <fullName evidence="2">Uncharacterized protein</fullName>
    </submittedName>
</protein>
<keyword evidence="1" id="KW-0175">Coiled coil</keyword>
<proteinExistence type="predicted"/>
<comment type="caution">
    <text evidence="2">The sequence shown here is derived from an EMBL/GenBank/DDBJ whole genome shotgun (WGS) entry which is preliminary data.</text>
</comment>
<name>A0A9X2L6U4_9PROT</name>
<evidence type="ECO:0000313" key="3">
    <source>
        <dbReference type="Proteomes" id="UP001142610"/>
    </source>
</evidence>